<feature type="transmembrane region" description="Helical" evidence="11">
    <location>
        <begin position="221"/>
        <end position="242"/>
    </location>
</feature>
<dbReference type="Gene3D" id="2.60.40.420">
    <property type="entry name" value="Cupredoxins - blue copper proteins"/>
    <property type="match status" value="1"/>
</dbReference>
<comment type="similarity">
    <text evidence="9">Belongs to the early nodulin-like (ENODL) family.</text>
</comment>
<protein>
    <recommendedName>
        <fullName evidence="13">Phytocyanin domain-containing protein</fullName>
    </recommendedName>
</protein>
<dbReference type="CDD" id="cd11019">
    <property type="entry name" value="OsENODL1_like"/>
    <property type="match status" value="1"/>
</dbReference>
<feature type="compositionally biased region" description="Low complexity" evidence="10">
    <location>
        <begin position="128"/>
        <end position="140"/>
    </location>
</feature>
<dbReference type="InterPro" id="IPR008972">
    <property type="entry name" value="Cupredoxin"/>
</dbReference>
<name>A0ABP0YDQ1_9ROSI</name>
<evidence type="ECO:0000256" key="3">
    <source>
        <dbReference type="ARBA" id="ARBA00022622"/>
    </source>
</evidence>
<dbReference type="InterPro" id="IPR003245">
    <property type="entry name" value="Phytocyanin_dom"/>
</dbReference>
<evidence type="ECO:0000256" key="11">
    <source>
        <dbReference type="SAM" id="Phobius"/>
    </source>
</evidence>
<feature type="compositionally biased region" description="Pro residues" evidence="10">
    <location>
        <begin position="210"/>
        <end position="220"/>
    </location>
</feature>
<keyword evidence="8" id="KW-0449">Lipoprotein</keyword>
<feature type="compositionally biased region" description="Low complexity" evidence="10">
    <location>
        <begin position="193"/>
        <end position="202"/>
    </location>
</feature>
<keyword evidence="15" id="KW-1185">Reference proteome</keyword>
<dbReference type="PROSITE" id="PS51485">
    <property type="entry name" value="PHYTOCYANIN"/>
    <property type="match status" value="1"/>
</dbReference>
<dbReference type="Pfam" id="PF02298">
    <property type="entry name" value="Cu_bind_like"/>
    <property type="match status" value="1"/>
</dbReference>
<accession>A0ABP0YDQ1</accession>
<dbReference type="InterPro" id="IPR041846">
    <property type="entry name" value="ENL_dom"/>
</dbReference>
<dbReference type="PANTHER" id="PTHR33021:SF253">
    <property type="entry name" value="EARLY NODULIN-LIKE PROTEIN 9"/>
    <property type="match status" value="1"/>
</dbReference>
<evidence type="ECO:0000256" key="12">
    <source>
        <dbReference type="SAM" id="SignalP"/>
    </source>
</evidence>
<comment type="subcellular location">
    <subcellularLocation>
        <location evidence="1">Cell membrane</location>
        <topology evidence="1">Lipid-anchor</topology>
        <topology evidence="1">GPI-anchor</topology>
    </subcellularLocation>
</comment>
<dbReference type="PRINTS" id="PR01217">
    <property type="entry name" value="PRICHEXTENSN"/>
</dbReference>
<evidence type="ECO:0000256" key="8">
    <source>
        <dbReference type="ARBA" id="ARBA00023288"/>
    </source>
</evidence>
<dbReference type="Proteomes" id="UP001642487">
    <property type="component" value="Chromosome 3"/>
</dbReference>
<dbReference type="PANTHER" id="PTHR33021">
    <property type="entry name" value="BLUE COPPER PROTEIN"/>
    <property type="match status" value="1"/>
</dbReference>
<reference evidence="14 15" key="1">
    <citation type="submission" date="2024-03" db="EMBL/GenBank/DDBJ databases">
        <authorList>
            <person name="Gkanogiannis A."/>
            <person name="Becerra Lopez-Lavalle L."/>
        </authorList>
    </citation>
    <scope>NUCLEOTIDE SEQUENCE [LARGE SCALE GENOMIC DNA]</scope>
</reference>
<keyword evidence="3" id="KW-0336">GPI-anchor</keyword>
<evidence type="ECO:0000256" key="4">
    <source>
        <dbReference type="ARBA" id="ARBA00022729"/>
    </source>
</evidence>
<sequence>MGKLGFAFGGLICAMMLLQKSEGTEFIVGGAKGWDVSVAKSYNQWAEASRFQIGDSLVFNYDAGQDSVLQVTQDDYTNCNIQSPIKHSSDGHSVFQFDKSGPYYFVSGNKDNCLKNEKLVVIVLADRSNSSSNQTTTSPPISAPSPSPTNSSETTPSPAPANDQTSAPSPPPSGSAEFNPSPPPAEVNPSTPPTGEESPSPSAGTVEINPAPPVSGPPPSFGYSIIPGSIGSIGAFVAAVILGF</sequence>
<keyword evidence="11" id="KW-0812">Transmembrane</keyword>
<feature type="region of interest" description="Disordered" evidence="10">
    <location>
        <begin position="128"/>
        <end position="222"/>
    </location>
</feature>
<keyword evidence="7" id="KW-0325">Glycoprotein</keyword>
<keyword evidence="5 11" id="KW-0472">Membrane</keyword>
<evidence type="ECO:0000256" key="9">
    <source>
        <dbReference type="ARBA" id="ARBA00035011"/>
    </source>
</evidence>
<organism evidence="14 15">
    <name type="scientific">Citrullus colocynthis</name>
    <name type="common">colocynth</name>
    <dbReference type="NCBI Taxonomy" id="252529"/>
    <lineage>
        <taxon>Eukaryota</taxon>
        <taxon>Viridiplantae</taxon>
        <taxon>Streptophyta</taxon>
        <taxon>Embryophyta</taxon>
        <taxon>Tracheophyta</taxon>
        <taxon>Spermatophyta</taxon>
        <taxon>Magnoliopsida</taxon>
        <taxon>eudicotyledons</taxon>
        <taxon>Gunneridae</taxon>
        <taxon>Pentapetalae</taxon>
        <taxon>rosids</taxon>
        <taxon>fabids</taxon>
        <taxon>Cucurbitales</taxon>
        <taxon>Cucurbitaceae</taxon>
        <taxon>Benincaseae</taxon>
        <taxon>Citrullus</taxon>
    </lineage>
</organism>
<evidence type="ECO:0000256" key="1">
    <source>
        <dbReference type="ARBA" id="ARBA00004609"/>
    </source>
</evidence>
<dbReference type="EMBL" id="OZ021737">
    <property type="protein sequence ID" value="CAK9317681.1"/>
    <property type="molecule type" value="Genomic_DNA"/>
</dbReference>
<evidence type="ECO:0000259" key="13">
    <source>
        <dbReference type="PROSITE" id="PS51485"/>
    </source>
</evidence>
<evidence type="ECO:0000256" key="7">
    <source>
        <dbReference type="ARBA" id="ARBA00023180"/>
    </source>
</evidence>
<dbReference type="SUPFAM" id="SSF49503">
    <property type="entry name" value="Cupredoxins"/>
    <property type="match status" value="1"/>
</dbReference>
<dbReference type="InterPro" id="IPR039391">
    <property type="entry name" value="Phytocyanin-like"/>
</dbReference>
<evidence type="ECO:0000256" key="10">
    <source>
        <dbReference type="SAM" id="MobiDB-lite"/>
    </source>
</evidence>
<keyword evidence="2" id="KW-1003">Cell membrane</keyword>
<proteinExistence type="inferred from homology"/>
<keyword evidence="4 12" id="KW-0732">Signal</keyword>
<keyword evidence="11" id="KW-1133">Transmembrane helix</keyword>
<evidence type="ECO:0000256" key="5">
    <source>
        <dbReference type="ARBA" id="ARBA00023136"/>
    </source>
</evidence>
<gene>
    <name evidence="14" type="ORF">CITCOLO1_LOCUS9593</name>
</gene>
<feature type="chain" id="PRO_5045824465" description="Phytocyanin domain-containing protein" evidence="12">
    <location>
        <begin position="24"/>
        <end position="244"/>
    </location>
</feature>
<feature type="domain" description="Phytocyanin" evidence="13">
    <location>
        <begin position="24"/>
        <end position="125"/>
    </location>
</feature>
<evidence type="ECO:0000256" key="6">
    <source>
        <dbReference type="ARBA" id="ARBA00023157"/>
    </source>
</evidence>
<evidence type="ECO:0000256" key="2">
    <source>
        <dbReference type="ARBA" id="ARBA00022475"/>
    </source>
</evidence>
<feature type="signal peptide" evidence="12">
    <location>
        <begin position="1"/>
        <end position="23"/>
    </location>
</feature>
<evidence type="ECO:0000313" key="15">
    <source>
        <dbReference type="Proteomes" id="UP001642487"/>
    </source>
</evidence>
<feature type="compositionally biased region" description="Pro residues" evidence="10">
    <location>
        <begin position="180"/>
        <end position="192"/>
    </location>
</feature>
<keyword evidence="6" id="KW-1015">Disulfide bond</keyword>
<evidence type="ECO:0000313" key="14">
    <source>
        <dbReference type="EMBL" id="CAK9317681.1"/>
    </source>
</evidence>